<keyword evidence="2" id="KW-1185">Reference proteome</keyword>
<accession>A0A918EB13</accession>
<protein>
    <submittedName>
        <fullName evidence="1">Uncharacterized protein</fullName>
    </submittedName>
</protein>
<evidence type="ECO:0000313" key="1">
    <source>
        <dbReference type="EMBL" id="GGP18335.1"/>
    </source>
</evidence>
<gene>
    <name evidence="1" type="ORF">GCM10012278_90170</name>
</gene>
<reference evidence="1" key="1">
    <citation type="journal article" date="2014" name="Int. J. Syst. Evol. Microbiol.">
        <title>Complete genome sequence of Corynebacterium casei LMG S-19264T (=DSM 44701T), isolated from a smear-ripened cheese.</title>
        <authorList>
            <consortium name="US DOE Joint Genome Institute (JGI-PGF)"/>
            <person name="Walter F."/>
            <person name="Albersmeier A."/>
            <person name="Kalinowski J."/>
            <person name="Ruckert C."/>
        </authorList>
    </citation>
    <scope>NUCLEOTIDE SEQUENCE</scope>
    <source>
        <strain evidence="1">CGMCC 4.7430</strain>
    </source>
</reference>
<organism evidence="1 2">
    <name type="scientific">Nonomuraea glycinis</name>
    <dbReference type="NCBI Taxonomy" id="2047744"/>
    <lineage>
        <taxon>Bacteria</taxon>
        <taxon>Bacillati</taxon>
        <taxon>Actinomycetota</taxon>
        <taxon>Actinomycetes</taxon>
        <taxon>Streptosporangiales</taxon>
        <taxon>Streptosporangiaceae</taxon>
        <taxon>Nonomuraea</taxon>
    </lineage>
</organism>
<name>A0A918EB13_9ACTN</name>
<reference evidence="1" key="2">
    <citation type="submission" date="2020-09" db="EMBL/GenBank/DDBJ databases">
        <authorList>
            <person name="Sun Q."/>
            <person name="Zhou Y."/>
        </authorList>
    </citation>
    <scope>NUCLEOTIDE SEQUENCE</scope>
    <source>
        <strain evidence="1">CGMCC 4.7430</strain>
    </source>
</reference>
<proteinExistence type="predicted"/>
<dbReference type="Proteomes" id="UP000660745">
    <property type="component" value="Unassembled WGS sequence"/>
</dbReference>
<dbReference type="EMBL" id="BMNK01000029">
    <property type="protein sequence ID" value="GGP18335.1"/>
    <property type="molecule type" value="Genomic_DNA"/>
</dbReference>
<dbReference type="AlphaFoldDB" id="A0A918EB13"/>
<sequence length="60" mass="6059">MITAAAIAASRLRPAVPKGRNVIAAPGGCGGGRARERSLTNVNTSVNALSTIRTALSIVE</sequence>
<comment type="caution">
    <text evidence="1">The sequence shown here is derived from an EMBL/GenBank/DDBJ whole genome shotgun (WGS) entry which is preliminary data.</text>
</comment>
<evidence type="ECO:0000313" key="2">
    <source>
        <dbReference type="Proteomes" id="UP000660745"/>
    </source>
</evidence>